<name>A0A5B9DFK2_9ARCH</name>
<sequence length="296" mass="34360">MNQNENPPIDNFLRTLLEVVKEKSSNINAQIPRLHKLWRLFWGETQIELKTIRSVFVDDKRFITDLQYRFEVVRNLQHAMNDGFFVVKSIIEPIFSIYMDSDLISKDFSNENLVAAKLIISDVLVGSLLQFIVIDKNAIPIPYIIIAKNKALMKVKALSIDRITEDMKKNGFEVSTEYVTSVFNDMIQLGYILCENSKESDEIVYKFVKDFSLSELGQRKFDQKIKPLLEWTIALWRSLFNIRSLDTPIPEDYPHRSFLVETVKRAATQGYLSAQNVMENIANYYEILLGNVKENS</sequence>
<dbReference type="RefSeq" id="WP_147664783.1">
    <property type="nucleotide sequence ID" value="NZ_CP042905.2"/>
</dbReference>
<evidence type="ECO:0000313" key="2">
    <source>
        <dbReference type="Proteomes" id="UP000321408"/>
    </source>
</evidence>
<evidence type="ECO:0000313" key="1">
    <source>
        <dbReference type="EMBL" id="QEE17904.1"/>
    </source>
</evidence>
<reference evidence="1 2" key="1">
    <citation type="journal article" date="2020" name="Nature">
        <title>Isolation of an archaeon at the prokaryote-eukaryote interface.</title>
        <authorList>
            <person name="Imachi H."/>
            <person name="Nobu M.K."/>
            <person name="Nakahara N."/>
            <person name="Morono Y."/>
            <person name="Ogawara M."/>
            <person name="Takaki Y."/>
            <person name="Takano Y."/>
            <person name="Uematsu K."/>
            <person name="Ikuta T."/>
            <person name="Ito M."/>
            <person name="Matsui Y."/>
            <person name="Miyazaki M."/>
            <person name="Murata K."/>
            <person name="Saito Y."/>
            <person name="Sakai S."/>
            <person name="Song C."/>
            <person name="Tasumi E."/>
            <person name="Yamanaka Y."/>
            <person name="Yamaguchi T."/>
            <person name="Kamagata Y."/>
            <person name="Tamaki H."/>
            <person name="Takai K."/>
        </authorList>
    </citation>
    <scope>NUCLEOTIDE SEQUENCE [LARGE SCALE GENOMIC DNA]</scope>
    <source>
        <strain evidence="1 2">MK-D1</strain>
    </source>
</reference>
<proteinExistence type="predicted"/>
<keyword evidence="2" id="KW-1185">Reference proteome</keyword>
<reference evidence="1 2" key="2">
    <citation type="journal article" date="2024" name="Int. J. Syst. Evol. Microbiol.">
        <title>Promethearchaeum syntrophicum gen. nov., sp. nov., an anaerobic, obligately syntrophic archaeon, the first isolate of the lineage 'Asgard' archaea, and proposal of the new archaeal phylum Promethearchaeota phyl. nov. and kingdom Promethearchaeati regn. nov.</title>
        <authorList>
            <person name="Imachi H."/>
            <person name="Nobu M.K."/>
            <person name="Kato S."/>
            <person name="Takaki Y."/>
            <person name="Miyazaki M."/>
            <person name="Miyata M."/>
            <person name="Ogawara M."/>
            <person name="Saito Y."/>
            <person name="Sakai S."/>
            <person name="Tahara Y.O."/>
            <person name="Takano Y."/>
            <person name="Tasumi E."/>
            <person name="Uematsu K."/>
            <person name="Yoshimura T."/>
            <person name="Itoh T."/>
            <person name="Ohkuma M."/>
            <person name="Takai K."/>
        </authorList>
    </citation>
    <scope>NUCLEOTIDE SEQUENCE [LARGE SCALE GENOMIC DNA]</scope>
    <source>
        <strain evidence="1 2">MK-D1</strain>
    </source>
</reference>
<organism evidence="1 2">
    <name type="scientific">Promethearchaeum syntrophicum</name>
    <dbReference type="NCBI Taxonomy" id="2594042"/>
    <lineage>
        <taxon>Archaea</taxon>
        <taxon>Promethearchaeati</taxon>
        <taxon>Promethearchaeota</taxon>
        <taxon>Promethearchaeia</taxon>
        <taxon>Promethearchaeales</taxon>
        <taxon>Promethearchaeaceae</taxon>
        <taxon>Promethearchaeum</taxon>
    </lineage>
</organism>
<protein>
    <submittedName>
        <fullName evidence="1">Uncharacterized protein</fullName>
    </submittedName>
</protein>
<dbReference type="KEGG" id="psyt:DSAG12_03742"/>
<gene>
    <name evidence="1" type="ORF">DSAG12_03742</name>
</gene>
<dbReference type="AlphaFoldDB" id="A0A5B9DFK2"/>
<dbReference type="EMBL" id="CP042905">
    <property type="protein sequence ID" value="QEE17904.1"/>
    <property type="molecule type" value="Genomic_DNA"/>
</dbReference>
<dbReference type="GeneID" id="41331710"/>
<accession>A0A5B9DFK2</accession>
<dbReference type="Proteomes" id="UP000321408">
    <property type="component" value="Chromosome"/>
</dbReference>